<dbReference type="AlphaFoldDB" id="A0A8C9J531"/>
<evidence type="ECO:0000313" key="3">
    <source>
        <dbReference type="Proteomes" id="UP000675900"/>
    </source>
</evidence>
<feature type="region of interest" description="Disordered" evidence="1">
    <location>
        <begin position="58"/>
        <end position="77"/>
    </location>
</feature>
<name>A0A8C9J531_PANTA</name>
<dbReference type="Proteomes" id="UP000675900">
    <property type="component" value="Unassembled WGS sequence"/>
</dbReference>
<keyword evidence="3" id="KW-1185">Reference proteome</keyword>
<reference evidence="2" key="1">
    <citation type="submission" date="2025-08" db="UniProtKB">
        <authorList>
            <consortium name="Ensembl"/>
        </authorList>
    </citation>
    <scope>IDENTIFICATION</scope>
</reference>
<feature type="region of interest" description="Disordered" evidence="1">
    <location>
        <begin position="1"/>
        <end position="22"/>
    </location>
</feature>
<dbReference type="GeneTree" id="ENSGT01120000271992"/>
<proteinExistence type="predicted"/>
<evidence type="ECO:0000256" key="1">
    <source>
        <dbReference type="SAM" id="MobiDB-lite"/>
    </source>
</evidence>
<evidence type="ECO:0000313" key="2">
    <source>
        <dbReference type="Ensembl" id="ENSPTIP00000002738.1"/>
    </source>
</evidence>
<reference evidence="2" key="2">
    <citation type="submission" date="2025-09" db="UniProtKB">
        <authorList>
            <consortium name="Ensembl"/>
        </authorList>
    </citation>
    <scope>IDENTIFICATION</scope>
</reference>
<accession>A0A8C9J531</accession>
<protein>
    <submittedName>
        <fullName evidence="2">Uncharacterized protein</fullName>
    </submittedName>
</protein>
<organism evidence="2 3">
    <name type="scientific">Panthera tigris altaica</name>
    <name type="common">Siberian tiger</name>
    <dbReference type="NCBI Taxonomy" id="74533"/>
    <lineage>
        <taxon>Eukaryota</taxon>
        <taxon>Metazoa</taxon>
        <taxon>Chordata</taxon>
        <taxon>Craniata</taxon>
        <taxon>Vertebrata</taxon>
        <taxon>Euteleostomi</taxon>
        <taxon>Mammalia</taxon>
        <taxon>Eutheria</taxon>
        <taxon>Laurasiatheria</taxon>
        <taxon>Carnivora</taxon>
        <taxon>Feliformia</taxon>
        <taxon>Felidae</taxon>
        <taxon>Pantherinae</taxon>
        <taxon>Panthera</taxon>
    </lineage>
</organism>
<sequence length="111" mass="12129">MHGHQESRRGHKDQLESPESDVRDGEIVIVAHIFAPRLQSVADEIGLLISPHFLRGYDKDHNAENEEDGEPDFPDTGGVFVDAPQNGLQRAPIHLLRAVCAGKGKANTTQG</sequence>
<dbReference type="Ensembl" id="ENSPTIT00000006430.1">
    <property type="protein sequence ID" value="ENSPTIP00000002738.1"/>
    <property type="gene ID" value="ENSPTIG00000005686.1"/>
</dbReference>